<dbReference type="Proteomes" id="UP001165369">
    <property type="component" value="Unassembled WGS sequence"/>
</dbReference>
<feature type="transmembrane region" description="Helical" evidence="7">
    <location>
        <begin position="251"/>
        <end position="272"/>
    </location>
</feature>
<feature type="transmembrane region" description="Helical" evidence="7">
    <location>
        <begin position="207"/>
        <end position="231"/>
    </location>
</feature>
<accession>A0ABT0T1J6</accession>
<dbReference type="Pfam" id="PF03916">
    <property type="entry name" value="NrfD"/>
    <property type="match status" value="1"/>
</dbReference>
<evidence type="ECO:0000256" key="3">
    <source>
        <dbReference type="ARBA" id="ARBA00022475"/>
    </source>
</evidence>
<evidence type="ECO:0000256" key="5">
    <source>
        <dbReference type="ARBA" id="ARBA00022989"/>
    </source>
</evidence>
<evidence type="ECO:0000313" key="8">
    <source>
        <dbReference type="EMBL" id="MCL7940785.1"/>
    </source>
</evidence>
<keyword evidence="5 7" id="KW-1133">Transmembrane helix</keyword>
<dbReference type="Gene3D" id="1.20.1630.10">
    <property type="entry name" value="Formate dehydrogenase/DMSO reductase domain"/>
    <property type="match status" value="1"/>
</dbReference>
<feature type="transmembrane region" description="Helical" evidence="7">
    <location>
        <begin position="292"/>
        <end position="311"/>
    </location>
</feature>
<keyword evidence="3" id="KW-1003">Cell membrane</keyword>
<keyword evidence="6 7" id="KW-0472">Membrane</keyword>
<evidence type="ECO:0000256" key="6">
    <source>
        <dbReference type="ARBA" id="ARBA00023136"/>
    </source>
</evidence>
<dbReference type="PANTHER" id="PTHR34856:SF2">
    <property type="entry name" value="PROTEIN NRFD"/>
    <property type="match status" value="1"/>
</dbReference>
<evidence type="ECO:0000256" key="1">
    <source>
        <dbReference type="ARBA" id="ARBA00004651"/>
    </source>
</evidence>
<feature type="transmembrane region" description="Helical" evidence="7">
    <location>
        <begin position="64"/>
        <end position="87"/>
    </location>
</feature>
<gene>
    <name evidence="8" type="primary">nrfD</name>
    <name evidence="8" type="ORF">M8009_10845</name>
</gene>
<feature type="transmembrane region" description="Helical" evidence="7">
    <location>
        <begin position="21"/>
        <end position="44"/>
    </location>
</feature>
<reference evidence="8" key="1">
    <citation type="submission" date="2022-05" db="EMBL/GenBank/DDBJ databases">
        <title>Halomonas geminus sp. nov. and Halomonas llamarensis sp. nov. isolated from high-altitude salars of the Atacama Desert.</title>
        <authorList>
            <person name="Hintersatz C."/>
            <person name="Rojas L.A."/>
            <person name="Wei T.-S."/>
            <person name="Kutschke S."/>
            <person name="Lehmann F."/>
            <person name="Jain R."/>
            <person name="Pollmann K."/>
        </authorList>
    </citation>
    <scope>NUCLEOTIDE SEQUENCE</scope>
    <source>
        <strain evidence="8">ATCH28</strain>
    </source>
</reference>
<comment type="caution">
    <text evidence="8">The sequence shown here is derived from an EMBL/GenBank/DDBJ whole genome shotgun (WGS) entry which is preliminary data.</text>
</comment>
<evidence type="ECO:0000256" key="7">
    <source>
        <dbReference type="SAM" id="Phobius"/>
    </source>
</evidence>
<evidence type="ECO:0000256" key="2">
    <source>
        <dbReference type="ARBA" id="ARBA00008929"/>
    </source>
</evidence>
<dbReference type="EMBL" id="JAMJPK010000004">
    <property type="protein sequence ID" value="MCL7940785.1"/>
    <property type="molecule type" value="Genomic_DNA"/>
</dbReference>
<dbReference type="PANTHER" id="PTHR34856">
    <property type="entry name" value="PROTEIN NRFD"/>
    <property type="match status" value="1"/>
</dbReference>
<comment type="subcellular location">
    <subcellularLocation>
        <location evidence="1">Cell membrane</location>
        <topology evidence="1">Multi-pass membrane protein</topology>
    </subcellularLocation>
</comment>
<comment type="similarity">
    <text evidence="2">Belongs to the NrfD family.</text>
</comment>
<feature type="transmembrane region" description="Helical" evidence="7">
    <location>
        <begin position="323"/>
        <end position="344"/>
    </location>
</feature>
<name>A0ABT0T1J6_9GAMM</name>
<proteinExistence type="inferred from homology"/>
<protein>
    <submittedName>
        <fullName evidence="8">Polysulfide reductase NrfD</fullName>
    </submittedName>
</protein>
<dbReference type="InterPro" id="IPR005614">
    <property type="entry name" value="NrfD-like"/>
</dbReference>
<feature type="transmembrane region" description="Helical" evidence="7">
    <location>
        <begin position="364"/>
        <end position="381"/>
    </location>
</feature>
<sequence length="414" mass="44606">MSTSMKGMQPTTHGNALQGPLGWGLLVIAGVVLLASLGYALSQLMTSGHTAFNTSSVLPWGLPIATYVYFALASSGLGLVASLPLVFGFKAYYPLAKRCIFLAFALLISGMGVLALELGHPFRMLWVIPANLQVQSAMFWMGVFYSLDLLFLLWKFGKLQGGHWDSKTARQVGIASFIGVLLASGNLALIFGMMSMRPFWFDALMPVYFYATGITSGVAVLILLTYLAYGFRRERMPAALQRLMSGALPRLFAALVGATLLFIVVRAITGLYSNNPEVNLVWSEYLLESGLYLTSLVVGLLLPFVLLLGGLRNRPGIQVLTAVLVSLAMFAERLYFVVGGQVVPLFKGSWVPDLIAYTPSATEWALTLVGVSLCLVLFLLGEKFLNLGDMPPQMTQAPAGDPAAGDPAVEASRA</sequence>
<feature type="transmembrane region" description="Helical" evidence="7">
    <location>
        <begin position="136"/>
        <end position="154"/>
    </location>
</feature>
<feature type="transmembrane region" description="Helical" evidence="7">
    <location>
        <begin position="174"/>
        <end position="195"/>
    </location>
</feature>
<keyword evidence="9" id="KW-1185">Reference proteome</keyword>
<dbReference type="InterPro" id="IPR052049">
    <property type="entry name" value="Electron_transfer_protein"/>
</dbReference>
<evidence type="ECO:0000313" key="9">
    <source>
        <dbReference type="Proteomes" id="UP001165369"/>
    </source>
</evidence>
<evidence type="ECO:0000256" key="4">
    <source>
        <dbReference type="ARBA" id="ARBA00022692"/>
    </source>
</evidence>
<feature type="transmembrane region" description="Helical" evidence="7">
    <location>
        <begin position="99"/>
        <end position="116"/>
    </location>
</feature>
<organism evidence="8 9">
    <name type="scientific">Halomonas gemina</name>
    <dbReference type="NCBI Taxonomy" id="2945105"/>
    <lineage>
        <taxon>Bacteria</taxon>
        <taxon>Pseudomonadati</taxon>
        <taxon>Pseudomonadota</taxon>
        <taxon>Gammaproteobacteria</taxon>
        <taxon>Oceanospirillales</taxon>
        <taxon>Halomonadaceae</taxon>
        <taxon>Halomonas</taxon>
    </lineage>
</organism>
<keyword evidence="4 7" id="KW-0812">Transmembrane</keyword>
<dbReference type="RefSeq" id="WP_250060921.1">
    <property type="nucleotide sequence ID" value="NZ_JAMJPK010000004.1"/>
</dbReference>